<dbReference type="Gene3D" id="1.20.1560.10">
    <property type="entry name" value="ABC transporter type 1, transmembrane domain"/>
    <property type="match status" value="1"/>
</dbReference>
<keyword evidence="4" id="KW-0547">Nucleotide-binding</keyword>
<organism evidence="11 12">
    <name type="scientific">Clostridium baratii str. Sullivan</name>
    <dbReference type="NCBI Taxonomy" id="1415775"/>
    <lineage>
        <taxon>Bacteria</taxon>
        <taxon>Bacillati</taxon>
        <taxon>Bacillota</taxon>
        <taxon>Clostridia</taxon>
        <taxon>Eubacteriales</taxon>
        <taxon>Clostridiaceae</taxon>
        <taxon>Clostridium</taxon>
    </lineage>
</organism>
<dbReference type="CDD" id="cd18545">
    <property type="entry name" value="ABC_6TM_YknV_like"/>
    <property type="match status" value="1"/>
</dbReference>
<keyword evidence="12" id="KW-1185">Reference proteome</keyword>
<dbReference type="AlphaFoldDB" id="A0A0A7FWH2"/>
<sequence length="590" mass="66565">MGRNKYDVDESLETGFNIEHLKRLGGYMSPYKKKIISSILLMMLSSCISLIGPILVKKAIDDLIPNNNILGLFLVSVLYVIIFVVIAIIMKHRMVAMGEVGQNVLVDIRYDLFKNLQNVPFDYFDNRPHGKILVRVVNYINSLSDILSNGFVNLIADMVTLVITVGFMFYLNVKLTLITLIGIPVLMIVMFSIKNAQRKAHQKVSAKQSNLNAYVHESINGIRVTQAFARKEENMAVYKEVCLECSDSWMKAVRLNFLVWPAIETVAILSVSAIYISGIILLDGSVSLGLLTAFISYVWIFWFPITNIGNFYNTLINAMAYLERIFEAMDEVQETDKVDAIDIGDIKGNVKFNNVNFQYEEGHPILENINMDIKMGEKIALVGPTGAGKTTIVNLLSRFYKVTDGEVLIDNINVNDVKGRSLRREIGVMMQDPFIFSGTIIDNIRYGNLDATDEEVIRAAKIVKAHDFIIDFEDGYNTVINEHGSSLSAGQRQLISFARVLLLNPKILILDEATSSIDTETEQLLQEGLEQLLEGRTSFVIAHRLSTIVNSDKIMFIGDKKILECGSHNELMKERGRYYNLYKSQFRDVI</sequence>
<dbReference type="KEGG" id="cbv:U729_684"/>
<dbReference type="PROSITE" id="PS50929">
    <property type="entry name" value="ABC_TM1F"/>
    <property type="match status" value="1"/>
</dbReference>
<evidence type="ECO:0000313" key="11">
    <source>
        <dbReference type="EMBL" id="AIY83265.1"/>
    </source>
</evidence>
<keyword evidence="6 8" id="KW-1133">Transmembrane helix</keyword>
<dbReference type="Pfam" id="PF00005">
    <property type="entry name" value="ABC_tran"/>
    <property type="match status" value="1"/>
</dbReference>
<dbReference type="Pfam" id="PF00664">
    <property type="entry name" value="ABC_membrane"/>
    <property type="match status" value="1"/>
</dbReference>
<dbReference type="InterPro" id="IPR011527">
    <property type="entry name" value="ABC1_TM_dom"/>
</dbReference>
<dbReference type="CDD" id="cd03254">
    <property type="entry name" value="ABCC_Glucan_exporter_like"/>
    <property type="match status" value="1"/>
</dbReference>
<reference evidence="11 12" key="1">
    <citation type="journal article" date="2015" name="Infect. Genet. Evol.">
        <title>Genomic sequences of six botulinum neurotoxin-producing strains representing three clostridial species illustrate the mobility and diversity of botulinum neurotoxin genes.</title>
        <authorList>
            <person name="Smith T.J."/>
            <person name="Hill K.K."/>
            <person name="Xie G."/>
            <person name="Foley B.T."/>
            <person name="Williamson C.H."/>
            <person name="Foster J.T."/>
            <person name="Johnson S.L."/>
            <person name="Chertkov O."/>
            <person name="Teshima H."/>
            <person name="Gibbons H.S."/>
            <person name="Johnsky L.A."/>
            <person name="Karavis M.A."/>
            <person name="Smith L.A."/>
        </authorList>
    </citation>
    <scope>NUCLEOTIDE SEQUENCE [LARGE SCALE GENOMIC DNA]</scope>
    <source>
        <strain evidence="11">Sullivan</strain>
    </source>
</reference>
<gene>
    <name evidence="11" type="ORF">U729_684</name>
</gene>
<dbReference type="InterPro" id="IPR017871">
    <property type="entry name" value="ABC_transporter-like_CS"/>
</dbReference>
<dbReference type="RefSeq" id="WP_039311640.1">
    <property type="nucleotide sequence ID" value="NZ_CP006905.1"/>
</dbReference>
<feature type="transmembrane region" description="Helical" evidence="8">
    <location>
        <begin position="286"/>
        <end position="305"/>
    </location>
</feature>
<dbReference type="STRING" id="1561.NPD11_2306"/>
<keyword evidence="3 8" id="KW-0812">Transmembrane</keyword>
<dbReference type="PROSITE" id="PS50893">
    <property type="entry name" value="ABC_TRANSPORTER_2"/>
    <property type="match status" value="1"/>
</dbReference>
<feature type="domain" description="ABC transporter" evidence="9">
    <location>
        <begin position="350"/>
        <end position="584"/>
    </location>
</feature>
<dbReference type="GO" id="GO:0016887">
    <property type="term" value="F:ATP hydrolysis activity"/>
    <property type="evidence" value="ECO:0007669"/>
    <property type="project" value="InterPro"/>
</dbReference>
<feature type="transmembrane region" description="Helical" evidence="8">
    <location>
        <begin position="35"/>
        <end position="56"/>
    </location>
</feature>
<keyword evidence="2" id="KW-0813">Transport</keyword>
<feature type="transmembrane region" description="Helical" evidence="8">
    <location>
        <begin position="175"/>
        <end position="193"/>
    </location>
</feature>
<protein>
    <submittedName>
        <fullName evidence="11">ABC transporter family protein</fullName>
    </submittedName>
</protein>
<keyword evidence="7 8" id="KW-0472">Membrane</keyword>
<dbReference type="SUPFAM" id="SSF90123">
    <property type="entry name" value="ABC transporter transmembrane region"/>
    <property type="match status" value="1"/>
</dbReference>
<dbReference type="GO" id="GO:0005524">
    <property type="term" value="F:ATP binding"/>
    <property type="evidence" value="ECO:0007669"/>
    <property type="project" value="UniProtKB-KW"/>
</dbReference>
<evidence type="ECO:0000256" key="1">
    <source>
        <dbReference type="ARBA" id="ARBA00004651"/>
    </source>
</evidence>
<evidence type="ECO:0000259" key="9">
    <source>
        <dbReference type="PROSITE" id="PS50893"/>
    </source>
</evidence>
<dbReference type="Gene3D" id="3.40.50.300">
    <property type="entry name" value="P-loop containing nucleotide triphosphate hydrolases"/>
    <property type="match status" value="1"/>
</dbReference>
<keyword evidence="5" id="KW-0067">ATP-binding</keyword>
<dbReference type="FunFam" id="3.40.50.300:FF:000287">
    <property type="entry name" value="Multidrug ABC transporter ATP-binding protein"/>
    <property type="match status" value="1"/>
</dbReference>
<evidence type="ECO:0000256" key="7">
    <source>
        <dbReference type="ARBA" id="ARBA00023136"/>
    </source>
</evidence>
<dbReference type="Proteomes" id="UP000030635">
    <property type="component" value="Chromosome"/>
</dbReference>
<dbReference type="EMBL" id="CP006905">
    <property type="protein sequence ID" value="AIY83265.1"/>
    <property type="molecule type" value="Genomic_DNA"/>
</dbReference>
<dbReference type="SMART" id="SM00382">
    <property type="entry name" value="AAA"/>
    <property type="match status" value="1"/>
</dbReference>
<evidence type="ECO:0000256" key="2">
    <source>
        <dbReference type="ARBA" id="ARBA00022448"/>
    </source>
</evidence>
<evidence type="ECO:0000259" key="10">
    <source>
        <dbReference type="PROSITE" id="PS50929"/>
    </source>
</evidence>
<dbReference type="GO" id="GO:0015421">
    <property type="term" value="F:ABC-type oligopeptide transporter activity"/>
    <property type="evidence" value="ECO:0007669"/>
    <property type="project" value="TreeGrafter"/>
</dbReference>
<dbReference type="PROSITE" id="PS00211">
    <property type="entry name" value="ABC_TRANSPORTER_1"/>
    <property type="match status" value="1"/>
</dbReference>
<evidence type="ECO:0000256" key="8">
    <source>
        <dbReference type="SAM" id="Phobius"/>
    </source>
</evidence>
<dbReference type="InterPro" id="IPR036640">
    <property type="entry name" value="ABC1_TM_sf"/>
</dbReference>
<dbReference type="InterPro" id="IPR003439">
    <property type="entry name" value="ABC_transporter-like_ATP-bd"/>
</dbReference>
<name>A0A0A7FWH2_9CLOT</name>
<accession>A0A0A7FWH2</accession>
<dbReference type="InterPro" id="IPR003593">
    <property type="entry name" value="AAA+_ATPase"/>
</dbReference>
<dbReference type="OrthoDB" id="9762778at2"/>
<dbReference type="SUPFAM" id="SSF52540">
    <property type="entry name" value="P-loop containing nucleoside triphosphate hydrolases"/>
    <property type="match status" value="1"/>
</dbReference>
<evidence type="ECO:0000313" key="12">
    <source>
        <dbReference type="Proteomes" id="UP000030635"/>
    </source>
</evidence>
<comment type="subcellular location">
    <subcellularLocation>
        <location evidence="1">Cell membrane</location>
        <topology evidence="1">Multi-pass membrane protein</topology>
    </subcellularLocation>
</comment>
<feature type="transmembrane region" description="Helical" evidence="8">
    <location>
        <begin position="257"/>
        <end position="280"/>
    </location>
</feature>
<proteinExistence type="predicted"/>
<feature type="domain" description="ABC transmembrane type-1" evidence="10">
    <location>
        <begin position="38"/>
        <end position="317"/>
    </location>
</feature>
<dbReference type="HOGENOM" id="CLU_000604_84_4_9"/>
<evidence type="ECO:0000256" key="3">
    <source>
        <dbReference type="ARBA" id="ARBA00022692"/>
    </source>
</evidence>
<feature type="transmembrane region" description="Helical" evidence="8">
    <location>
        <begin position="68"/>
        <end position="89"/>
    </location>
</feature>
<evidence type="ECO:0000256" key="4">
    <source>
        <dbReference type="ARBA" id="ARBA00022741"/>
    </source>
</evidence>
<dbReference type="InterPro" id="IPR039421">
    <property type="entry name" value="Type_1_exporter"/>
</dbReference>
<dbReference type="PANTHER" id="PTHR43394">
    <property type="entry name" value="ATP-DEPENDENT PERMEASE MDL1, MITOCHONDRIAL"/>
    <property type="match status" value="1"/>
</dbReference>
<dbReference type="eggNOG" id="COG1132">
    <property type="taxonomic scope" value="Bacteria"/>
</dbReference>
<evidence type="ECO:0000256" key="5">
    <source>
        <dbReference type="ARBA" id="ARBA00022840"/>
    </source>
</evidence>
<evidence type="ECO:0000256" key="6">
    <source>
        <dbReference type="ARBA" id="ARBA00022989"/>
    </source>
</evidence>
<feature type="transmembrane region" description="Helical" evidence="8">
    <location>
        <begin position="151"/>
        <end position="169"/>
    </location>
</feature>
<dbReference type="InterPro" id="IPR027417">
    <property type="entry name" value="P-loop_NTPase"/>
</dbReference>
<dbReference type="PANTHER" id="PTHR43394:SF1">
    <property type="entry name" value="ATP-BINDING CASSETTE SUB-FAMILY B MEMBER 10, MITOCHONDRIAL"/>
    <property type="match status" value="1"/>
</dbReference>
<dbReference type="GO" id="GO:0005886">
    <property type="term" value="C:plasma membrane"/>
    <property type="evidence" value="ECO:0007669"/>
    <property type="project" value="UniProtKB-SubCell"/>
</dbReference>